<evidence type="ECO:0000313" key="2">
    <source>
        <dbReference type="EMBL" id="KAL2713721.1"/>
    </source>
</evidence>
<feature type="region of interest" description="Disordered" evidence="1">
    <location>
        <begin position="215"/>
        <end position="249"/>
    </location>
</feature>
<dbReference type="AlphaFoldDB" id="A0ABD1ZZZ5"/>
<sequence length="321" mass="35768">MKKEKETKDIYSRIMFIKVRVRLFADPRRQGNTVGTREHGLVLLDQDIAGLPLPDLVSSAMDQLPPPSPQVTVSAPTSPTRDATFQFPECSGTNNVAAVASYANVARNENYENEDEEGAPVPTPRPRPRRRRPINVRVPLKKTSFNFEPVCNGDNTYCEHPGHALRHGQWWISIGGNLRNIADDFQGSKTKCGCPGGAINIDSPSVKTSSIAPVIEKTINDDDNDDDDDDDDDDDEDEDQDDEEENGIGMCFLVADRKRASPILPLRVTEPRIGEQHKRQQPTHRRYFAFHDPSVYKRDDVMGDSGSLARLEACLSSTINP</sequence>
<gene>
    <name evidence="2" type="ORF">V1478_016278</name>
</gene>
<dbReference type="Proteomes" id="UP001607302">
    <property type="component" value="Unassembled WGS sequence"/>
</dbReference>
<feature type="compositionally biased region" description="Acidic residues" evidence="1">
    <location>
        <begin position="221"/>
        <end position="246"/>
    </location>
</feature>
<reference evidence="2 3" key="1">
    <citation type="journal article" date="2024" name="Ann. Entomol. Soc. Am.">
        <title>Genomic analyses of the southern and eastern yellowjacket wasps (Hymenoptera: Vespidae) reveal evolutionary signatures of social life.</title>
        <authorList>
            <person name="Catto M.A."/>
            <person name="Caine P.B."/>
            <person name="Orr S.E."/>
            <person name="Hunt B.G."/>
            <person name="Goodisman M.A.D."/>
        </authorList>
    </citation>
    <scope>NUCLEOTIDE SEQUENCE [LARGE SCALE GENOMIC DNA]</scope>
    <source>
        <strain evidence="2">233</strain>
        <tissue evidence="2">Head and thorax</tissue>
    </source>
</reference>
<organism evidence="2 3">
    <name type="scientific">Vespula squamosa</name>
    <name type="common">Southern yellow jacket</name>
    <name type="synonym">Wasp</name>
    <dbReference type="NCBI Taxonomy" id="30214"/>
    <lineage>
        <taxon>Eukaryota</taxon>
        <taxon>Metazoa</taxon>
        <taxon>Ecdysozoa</taxon>
        <taxon>Arthropoda</taxon>
        <taxon>Hexapoda</taxon>
        <taxon>Insecta</taxon>
        <taxon>Pterygota</taxon>
        <taxon>Neoptera</taxon>
        <taxon>Endopterygota</taxon>
        <taxon>Hymenoptera</taxon>
        <taxon>Apocrita</taxon>
        <taxon>Aculeata</taxon>
        <taxon>Vespoidea</taxon>
        <taxon>Vespidae</taxon>
        <taxon>Vespinae</taxon>
        <taxon>Vespula</taxon>
    </lineage>
</organism>
<name>A0ABD1ZZZ5_VESSQ</name>
<feature type="region of interest" description="Disordered" evidence="1">
    <location>
        <begin position="109"/>
        <end position="132"/>
    </location>
</feature>
<comment type="caution">
    <text evidence="2">The sequence shown here is derived from an EMBL/GenBank/DDBJ whole genome shotgun (WGS) entry which is preliminary data.</text>
</comment>
<dbReference type="EMBL" id="JAUDFV010000157">
    <property type="protein sequence ID" value="KAL2713721.1"/>
    <property type="molecule type" value="Genomic_DNA"/>
</dbReference>
<proteinExistence type="predicted"/>
<evidence type="ECO:0000256" key="1">
    <source>
        <dbReference type="SAM" id="MobiDB-lite"/>
    </source>
</evidence>
<protein>
    <submittedName>
        <fullName evidence="2">Uncharacterized protein</fullName>
    </submittedName>
</protein>
<keyword evidence="3" id="KW-1185">Reference proteome</keyword>
<accession>A0ABD1ZZZ5</accession>
<evidence type="ECO:0000313" key="3">
    <source>
        <dbReference type="Proteomes" id="UP001607302"/>
    </source>
</evidence>